<comment type="caution">
    <text evidence="1">The sequence shown here is derived from an EMBL/GenBank/DDBJ whole genome shotgun (WGS) entry which is preliminary data.</text>
</comment>
<keyword evidence="2" id="KW-1185">Reference proteome</keyword>
<evidence type="ECO:0000313" key="1">
    <source>
        <dbReference type="EMBL" id="KJX96473.1"/>
    </source>
</evidence>
<dbReference type="OrthoDB" id="10543866at2759"/>
<evidence type="ECO:0000313" key="2">
    <source>
        <dbReference type="Proteomes" id="UP000033647"/>
    </source>
</evidence>
<name>A0A0F4GGT5_9PEZI</name>
<dbReference type="EMBL" id="LAFY01000615">
    <property type="protein sequence ID" value="KJX96473.1"/>
    <property type="molecule type" value="Genomic_DNA"/>
</dbReference>
<protein>
    <submittedName>
        <fullName evidence="1">Uncharacterized protein</fullName>
    </submittedName>
</protein>
<dbReference type="Proteomes" id="UP000033647">
    <property type="component" value="Unassembled WGS sequence"/>
</dbReference>
<organism evidence="1 2">
    <name type="scientific">Zymoseptoria brevis</name>
    <dbReference type="NCBI Taxonomy" id="1047168"/>
    <lineage>
        <taxon>Eukaryota</taxon>
        <taxon>Fungi</taxon>
        <taxon>Dikarya</taxon>
        <taxon>Ascomycota</taxon>
        <taxon>Pezizomycotina</taxon>
        <taxon>Dothideomycetes</taxon>
        <taxon>Dothideomycetidae</taxon>
        <taxon>Mycosphaerellales</taxon>
        <taxon>Mycosphaerellaceae</taxon>
        <taxon>Zymoseptoria</taxon>
    </lineage>
</organism>
<dbReference type="AlphaFoldDB" id="A0A0F4GGT5"/>
<sequence length="254" mass="29028">MRHHYLLRELTQANNGDVLRLITEFIPTLHLKFQFLDAVDAAVGAISQFVLRAHSLLLSINNALIYIPYLFALDDRASSDAEVTIWTTMNGSHDVYRVSKTDGGQFGKLVEGLMQKKLHIGGLLQLLEPGQETALMRIAWSDVRKPPIDDQRRKAPRDAIGTRCSDEDKTFQFATFASTMANDNIPNVAYKLRLVNHLNATRFSKKYFDSNHFKQDLRPFAEQCYIFLRPQGLREMIATPFGREFLFKAGNIFF</sequence>
<reference evidence="1 2" key="1">
    <citation type="submission" date="2015-03" db="EMBL/GenBank/DDBJ databases">
        <title>RNA-seq based gene annotation and comparative genomics of four Zymoseptoria species reveal species-specific pathogenicity related genes and transposable element activity.</title>
        <authorList>
            <person name="Grandaubert J."/>
            <person name="Bhattacharyya A."/>
            <person name="Stukenbrock E.H."/>
        </authorList>
    </citation>
    <scope>NUCLEOTIDE SEQUENCE [LARGE SCALE GENOMIC DNA]</scope>
    <source>
        <strain evidence="1 2">Zb18110</strain>
    </source>
</reference>
<accession>A0A0F4GGT5</accession>
<gene>
    <name evidence="1" type="ORF">TI39_contig623g00012</name>
</gene>
<proteinExistence type="predicted"/>